<dbReference type="Pfam" id="PF00664">
    <property type="entry name" value="ABC_membrane"/>
    <property type="match status" value="1"/>
</dbReference>
<evidence type="ECO:0000256" key="4">
    <source>
        <dbReference type="ARBA" id="ARBA00023136"/>
    </source>
</evidence>
<feature type="transmembrane region" description="Helical" evidence="5">
    <location>
        <begin position="253"/>
        <end position="274"/>
    </location>
</feature>
<dbReference type="AlphaFoldDB" id="A0A6J4LKP3"/>
<feature type="domain" description="ABC transmembrane type-1" evidence="7">
    <location>
        <begin position="2"/>
        <end position="282"/>
    </location>
</feature>
<feature type="transmembrane region" description="Helical" evidence="5">
    <location>
        <begin position="112"/>
        <end position="133"/>
    </location>
</feature>
<evidence type="ECO:0000256" key="2">
    <source>
        <dbReference type="ARBA" id="ARBA00022692"/>
    </source>
</evidence>
<sequence length="542" mass="56027">MALGALLGTAWTVGLALPPYLLSRAVDSLAGGQRDAVLGWAAILVAVGGVLAWLSIWRHRTMTRVRMDAAFRTVSEVNAHAVRLGASLARRALTGEVVSIGGGDAWTIGRSLTVTGPGVGAVLAYVVVAVLLLRISVPLAVVVLAGVPVLTFIVGPAVGRLQAVGTPYREQQGRLTGRIVDIIAGLAVLNGLGGKDVYADRFRTESQKLLQQGYRVGRVTSVVQAVGLGLPTLFSGVVVWLAARLAVEGDITVGELVAVFGYVGILAVPVSAFIEGAVDLSQALVAARRVTAFLAVSPDGSGTVAPPSEGDLIDAVSGLRIRPGTFVAVATARHSDAAALVDRLGGFQPGATWAGRPVADLHPAPLREQVFVADNDATLFAGSLAEVVAGRHDVDEVAVLGALHTAAADDLVRGLRDGLHSRIDAGGRNLSGGQRQRVRLARATFADPPILLAVDPTSAVDAATEATIVDRLTRNRRGRTTVVTSTSALVLQGADEVHLLADGRVVASGTHTSLLRDQPAYAGLVHCGGARDARRGDDEAEA</sequence>
<dbReference type="SUPFAM" id="SSF52540">
    <property type="entry name" value="P-loop containing nucleoside triphosphate hydrolases"/>
    <property type="match status" value="1"/>
</dbReference>
<comment type="subcellular location">
    <subcellularLocation>
        <location evidence="1">Cell membrane</location>
        <topology evidence="1">Multi-pass membrane protein</topology>
    </subcellularLocation>
</comment>
<dbReference type="InterPro" id="IPR011527">
    <property type="entry name" value="ABC1_TM_dom"/>
</dbReference>
<dbReference type="InterPro" id="IPR027417">
    <property type="entry name" value="P-loop_NTPase"/>
</dbReference>
<reference evidence="8" key="1">
    <citation type="submission" date="2020-02" db="EMBL/GenBank/DDBJ databases">
        <authorList>
            <person name="Meier V. D."/>
        </authorList>
    </citation>
    <scope>NUCLEOTIDE SEQUENCE</scope>
    <source>
        <strain evidence="8">AVDCRST_MAG61</strain>
    </source>
</reference>
<proteinExistence type="predicted"/>
<dbReference type="Pfam" id="PF00005">
    <property type="entry name" value="ABC_tran"/>
    <property type="match status" value="1"/>
</dbReference>
<dbReference type="InterPro" id="IPR036640">
    <property type="entry name" value="ABC1_TM_sf"/>
</dbReference>
<feature type="transmembrane region" description="Helical" evidence="5">
    <location>
        <begin position="139"/>
        <end position="158"/>
    </location>
</feature>
<dbReference type="GO" id="GO:0016887">
    <property type="term" value="F:ATP hydrolysis activity"/>
    <property type="evidence" value="ECO:0007669"/>
    <property type="project" value="InterPro"/>
</dbReference>
<evidence type="ECO:0000259" key="7">
    <source>
        <dbReference type="PROSITE" id="PS50929"/>
    </source>
</evidence>
<dbReference type="EMBL" id="CADCTT010000383">
    <property type="protein sequence ID" value="CAA9335371.1"/>
    <property type="molecule type" value="Genomic_DNA"/>
</dbReference>
<evidence type="ECO:0000259" key="6">
    <source>
        <dbReference type="PROSITE" id="PS50893"/>
    </source>
</evidence>
<dbReference type="InterPro" id="IPR039421">
    <property type="entry name" value="Type_1_exporter"/>
</dbReference>
<dbReference type="PROSITE" id="PS50893">
    <property type="entry name" value="ABC_TRANSPORTER_2"/>
    <property type="match status" value="1"/>
</dbReference>
<dbReference type="GO" id="GO:0005886">
    <property type="term" value="C:plasma membrane"/>
    <property type="evidence" value="ECO:0007669"/>
    <property type="project" value="UniProtKB-SubCell"/>
</dbReference>
<dbReference type="GO" id="GO:0015421">
    <property type="term" value="F:ABC-type oligopeptide transporter activity"/>
    <property type="evidence" value="ECO:0007669"/>
    <property type="project" value="TreeGrafter"/>
</dbReference>
<dbReference type="PANTHER" id="PTHR43394">
    <property type="entry name" value="ATP-DEPENDENT PERMEASE MDL1, MITOCHONDRIAL"/>
    <property type="match status" value="1"/>
</dbReference>
<dbReference type="PROSITE" id="PS50929">
    <property type="entry name" value="ABC_TM1F"/>
    <property type="match status" value="1"/>
</dbReference>
<dbReference type="PROSITE" id="PS00211">
    <property type="entry name" value="ABC_TRANSPORTER_1"/>
    <property type="match status" value="1"/>
</dbReference>
<feature type="transmembrane region" description="Helical" evidence="5">
    <location>
        <begin position="219"/>
        <end position="241"/>
    </location>
</feature>
<organism evidence="8">
    <name type="scientific">uncultured Friedmanniella sp</name>
    <dbReference type="NCBI Taxonomy" id="335381"/>
    <lineage>
        <taxon>Bacteria</taxon>
        <taxon>Bacillati</taxon>
        <taxon>Actinomycetota</taxon>
        <taxon>Actinomycetes</taxon>
        <taxon>Propionibacteriales</taxon>
        <taxon>Nocardioidaceae</taxon>
        <taxon>Friedmanniella</taxon>
        <taxon>environmental samples</taxon>
    </lineage>
</organism>
<keyword evidence="3 5" id="KW-1133">Transmembrane helix</keyword>
<evidence type="ECO:0000256" key="3">
    <source>
        <dbReference type="ARBA" id="ARBA00022989"/>
    </source>
</evidence>
<dbReference type="InterPro" id="IPR017871">
    <property type="entry name" value="ABC_transporter-like_CS"/>
</dbReference>
<evidence type="ECO:0000256" key="5">
    <source>
        <dbReference type="SAM" id="Phobius"/>
    </source>
</evidence>
<dbReference type="InterPro" id="IPR003439">
    <property type="entry name" value="ABC_transporter-like_ATP-bd"/>
</dbReference>
<dbReference type="Gene3D" id="1.20.1560.10">
    <property type="entry name" value="ABC transporter type 1, transmembrane domain"/>
    <property type="match status" value="1"/>
</dbReference>
<keyword evidence="8" id="KW-0067">ATP-binding</keyword>
<dbReference type="GO" id="GO:0005524">
    <property type="term" value="F:ATP binding"/>
    <property type="evidence" value="ECO:0007669"/>
    <property type="project" value="UniProtKB-KW"/>
</dbReference>
<dbReference type="PANTHER" id="PTHR43394:SF1">
    <property type="entry name" value="ATP-BINDING CASSETTE SUB-FAMILY B MEMBER 10, MITOCHONDRIAL"/>
    <property type="match status" value="1"/>
</dbReference>
<keyword evidence="2 5" id="KW-0812">Transmembrane</keyword>
<evidence type="ECO:0000256" key="1">
    <source>
        <dbReference type="ARBA" id="ARBA00004651"/>
    </source>
</evidence>
<feature type="domain" description="ABC transporter" evidence="6">
    <location>
        <begin position="265"/>
        <end position="527"/>
    </location>
</feature>
<name>A0A6J4LKP3_9ACTN</name>
<dbReference type="SUPFAM" id="SSF90123">
    <property type="entry name" value="ABC transporter transmembrane region"/>
    <property type="match status" value="1"/>
</dbReference>
<keyword evidence="4 5" id="KW-0472">Membrane</keyword>
<dbReference type="CDD" id="cd07346">
    <property type="entry name" value="ABC_6TM_exporters"/>
    <property type="match status" value="1"/>
</dbReference>
<protein>
    <submittedName>
        <fullName evidence="8">Heterodimeric efflux ABC transporter, permease/ATP-binding subunit 1</fullName>
    </submittedName>
</protein>
<dbReference type="Gene3D" id="3.40.50.300">
    <property type="entry name" value="P-loop containing nucleotide triphosphate hydrolases"/>
    <property type="match status" value="1"/>
</dbReference>
<feature type="transmembrane region" description="Helical" evidence="5">
    <location>
        <begin position="40"/>
        <end position="57"/>
    </location>
</feature>
<evidence type="ECO:0000313" key="8">
    <source>
        <dbReference type="EMBL" id="CAA9335371.1"/>
    </source>
</evidence>
<keyword evidence="8" id="KW-0547">Nucleotide-binding</keyword>
<gene>
    <name evidence="8" type="ORF">AVDCRST_MAG61-3126</name>
</gene>
<accession>A0A6J4LKP3</accession>